<feature type="domain" description="MaoC-like" evidence="1">
    <location>
        <begin position="19"/>
        <end position="113"/>
    </location>
</feature>
<dbReference type="InterPro" id="IPR052342">
    <property type="entry name" value="MCH/BMMD"/>
</dbReference>
<evidence type="ECO:0000259" key="1">
    <source>
        <dbReference type="Pfam" id="PF01575"/>
    </source>
</evidence>
<gene>
    <name evidence="2" type="ORF">FHS81_001045</name>
</gene>
<sequence length="337" mass="36940">MPARSFEDFIPGTQTEYGDTAVSAEEIIAFAREYDDQPMHTDAEAARHSFAGELIASGWHTCALTMRMFHDNVLIDSTSMGSPGVDEGSWVRPVRPGDTLRVRQTIPETRASRSRPEMGLVHFVFDVVNQRDETVYTQSCHVMFGRRGAPALLPAEGRGPALSPAGQEAPQVPENTGAPVVWFDDVVPGAETIIGSHHFTADEIVRYAHAYDPQPFHTDAEAARLTHFGALCASGWHTGAVWMKTMLAHQAREAARAEQAGIPVGKKGPSPGFRNLRWLKPVYAGDVLSYRSTFTDKRPTATRPGWGIVRSHNTAFNAAGEQVFSFDAAVFHQIRAT</sequence>
<dbReference type="SUPFAM" id="SSF54637">
    <property type="entry name" value="Thioesterase/thiol ester dehydrase-isomerase"/>
    <property type="match status" value="2"/>
</dbReference>
<dbReference type="RefSeq" id="WP_183750986.1">
    <property type="nucleotide sequence ID" value="NZ_JACICC010000002.1"/>
</dbReference>
<dbReference type="InterPro" id="IPR029069">
    <property type="entry name" value="HotDog_dom_sf"/>
</dbReference>
<organism evidence="2 3">
    <name type="scientific">Pseudochelatococcus contaminans</name>
    <dbReference type="NCBI Taxonomy" id="1538103"/>
    <lineage>
        <taxon>Bacteria</taxon>
        <taxon>Pseudomonadati</taxon>
        <taxon>Pseudomonadota</taxon>
        <taxon>Alphaproteobacteria</taxon>
        <taxon>Hyphomicrobiales</taxon>
        <taxon>Chelatococcaceae</taxon>
        <taxon>Pseudochelatococcus</taxon>
    </lineage>
</organism>
<feature type="domain" description="MaoC-like" evidence="1">
    <location>
        <begin position="198"/>
        <end position="300"/>
    </location>
</feature>
<dbReference type="Gene3D" id="3.10.129.10">
    <property type="entry name" value="Hotdog Thioesterase"/>
    <property type="match status" value="2"/>
</dbReference>
<dbReference type="CDD" id="cd03454">
    <property type="entry name" value="YdeM"/>
    <property type="match status" value="2"/>
</dbReference>
<dbReference type="AlphaFoldDB" id="A0A7W5Z2L3"/>
<evidence type="ECO:0000313" key="2">
    <source>
        <dbReference type="EMBL" id="MBB3808975.1"/>
    </source>
</evidence>
<dbReference type="PANTHER" id="PTHR43664:SF1">
    <property type="entry name" value="BETA-METHYLMALYL-COA DEHYDRATASE"/>
    <property type="match status" value="1"/>
</dbReference>
<accession>A0A7W5Z2L3</accession>
<evidence type="ECO:0000313" key="3">
    <source>
        <dbReference type="Proteomes" id="UP000537592"/>
    </source>
</evidence>
<dbReference type="InterPro" id="IPR002539">
    <property type="entry name" value="MaoC-like_dom"/>
</dbReference>
<dbReference type="EMBL" id="JACICC010000002">
    <property type="protein sequence ID" value="MBB3808975.1"/>
    <property type="molecule type" value="Genomic_DNA"/>
</dbReference>
<proteinExistence type="predicted"/>
<protein>
    <submittedName>
        <fullName evidence="2">Acyl dehydratase</fullName>
    </submittedName>
</protein>
<comment type="caution">
    <text evidence="2">The sequence shown here is derived from an EMBL/GenBank/DDBJ whole genome shotgun (WGS) entry which is preliminary data.</text>
</comment>
<dbReference type="PANTHER" id="PTHR43664">
    <property type="entry name" value="MONOAMINE OXIDASE-RELATED"/>
    <property type="match status" value="1"/>
</dbReference>
<keyword evidence="3" id="KW-1185">Reference proteome</keyword>
<dbReference type="Pfam" id="PF01575">
    <property type="entry name" value="MaoC_dehydratas"/>
    <property type="match status" value="2"/>
</dbReference>
<dbReference type="Proteomes" id="UP000537592">
    <property type="component" value="Unassembled WGS sequence"/>
</dbReference>
<reference evidence="2 3" key="1">
    <citation type="submission" date="2020-08" db="EMBL/GenBank/DDBJ databases">
        <title>Genomic Encyclopedia of Type Strains, Phase IV (KMG-IV): sequencing the most valuable type-strain genomes for metagenomic binning, comparative biology and taxonomic classification.</title>
        <authorList>
            <person name="Goeker M."/>
        </authorList>
    </citation>
    <scope>NUCLEOTIDE SEQUENCE [LARGE SCALE GENOMIC DNA]</scope>
    <source>
        <strain evidence="2 3">DSM 28760</strain>
    </source>
</reference>
<name>A0A7W5Z2L3_9HYPH</name>